<gene>
    <name evidence="3" type="ORF">GCM10008932_03780</name>
</gene>
<dbReference type="EMBL" id="BAAACW010000023">
    <property type="protein sequence ID" value="GAA0353994.1"/>
    <property type="molecule type" value="Genomic_DNA"/>
</dbReference>
<feature type="domain" description="Cell wall elongation regulator TseB-like" evidence="2">
    <location>
        <begin position="36"/>
        <end position="79"/>
    </location>
</feature>
<dbReference type="RefSeq" id="WP_343753443.1">
    <property type="nucleotide sequence ID" value="NZ_BAAACW010000023.1"/>
</dbReference>
<dbReference type="InterPro" id="IPR046350">
    <property type="entry name" value="Cystatin_sf"/>
</dbReference>
<dbReference type="Pfam" id="PF17881">
    <property type="entry name" value="TseB"/>
    <property type="match status" value="1"/>
</dbReference>
<keyword evidence="4" id="KW-1185">Reference proteome</keyword>
<dbReference type="Gene3D" id="3.10.450.40">
    <property type="match status" value="2"/>
</dbReference>
<reference evidence="4" key="1">
    <citation type="journal article" date="2019" name="Int. J. Syst. Evol. Microbiol.">
        <title>The Global Catalogue of Microorganisms (GCM) 10K type strain sequencing project: providing services to taxonomists for standard genome sequencing and annotation.</title>
        <authorList>
            <consortium name="The Broad Institute Genomics Platform"/>
            <consortium name="The Broad Institute Genome Sequencing Center for Infectious Disease"/>
            <person name="Wu L."/>
            <person name="Ma J."/>
        </authorList>
    </citation>
    <scope>NUCLEOTIDE SEQUENCE [LARGE SCALE GENOMIC DNA]</scope>
    <source>
        <strain evidence="4">JCM 12662</strain>
    </source>
</reference>
<feature type="domain" description="PepSY" evidence="1">
    <location>
        <begin position="95"/>
        <end position="149"/>
    </location>
</feature>
<comment type="caution">
    <text evidence="3">The sequence shown here is derived from an EMBL/GenBank/DDBJ whole genome shotgun (WGS) entry which is preliminary data.</text>
</comment>
<evidence type="ECO:0000313" key="3">
    <source>
        <dbReference type="EMBL" id="GAA0353994.1"/>
    </source>
</evidence>
<evidence type="ECO:0000313" key="4">
    <source>
        <dbReference type="Proteomes" id="UP001501166"/>
    </source>
</evidence>
<dbReference type="Pfam" id="PF03413">
    <property type="entry name" value="PepSY"/>
    <property type="match status" value="1"/>
</dbReference>
<proteinExistence type="predicted"/>
<dbReference type="InterPro" id="IPR041401">
    <property type="entry name" value="TseB-like_dom"/>
</dbReference>
<organism evidence="3 4">
    <name type="scientific">Alkalibacterium iburiense</name>
    <dbReference type="NCBI Taxonomy" id="290589"/>
    <lineage>
        <taxon>Bacteria</taxon>
        <taxon>Bacillati</taxon>
        <taxon>Bacillota</taxon>
        <taxon>Bacilli</taxon>
        <taxon>Lactobacillales</taxon>
        <taxon>Carnobacteriaceae</taxon>
        <taxon>Alkalibacterium</taxon>
    </lineage>
</organism>
<dbReference type="InterPro" id="IPR025711">
    <property type="entry name" value="PepSY"/>
</dbReference>
<sequence length="157" mass="18084">MKKFIIGLVVLMSVLIVGSIYIYQQAHAPYASAKEESIAYVTDRTDLTQPDEFYWYNGSETYFTVKGLTSNNEEMIYIVRQNGGNILSIPAEETLSKEEAIQQVKSQKNPEKILNATIGMIDGRPIWEISYRNENRRLGYYIIDLKTGEWMRTIDNI</sequence>
<evidence type="ECO:0000259" key="1">
    <source>
        <dbReference type="Pfam" id="PF03413"/>
    </source>
</evidence>
<name>A0ABP3GX92_9LACT</name>
<dbReference type="Proteomes" id="UP001501166">
    <property type="component" value="Unassembled WGS sequence"/>
</dbReference>
<evidence type="ECO:0000259" key="2">
    <source>
        <dbReference type="Pfam" id="PF17881"/>
    </source>
</evidence>
<accession>A0ABP3GX92</accession>
<dbReference type="SUPFAM" id="SSF54403">
    <property type="entry name" value="Cystatin/monellin"/>
    <property type="match status" value="2"/>
</dbReference>
<protein>
    <submittedName>
        <fullName evidence="3">DUF5590 domain-containing protein</fullName>
    </submittedName>
</protein>